<dbReference type="Pfam" id="PF00005">
    <property type="entry name" value="ABC_tran"/>
    <property type="match status" value="1"/>
</dbReference>
<dbReference type="EMBL" id="VFPQ01000001">
    <property type="protein sequence ID" value="TQM73510.1"/>
    <property type="molecule type" value="Genomic_DNA"/>
</dbReference>
<evidence type="ECO:0000256" key="4">
    <source>
        <dbReference type="SAM" id="MobiDB-lite"/>
    </source>
</evidence>
<keyword evidence="1" id="KW-0813">Transport</keyword>
<dbReference type="Gene3D" id="3.40.50.300">
    <property type="entry name" value="P-loop containing nucleotide triphosphate hydrolases"/>
    <property type="match status" value="1"/>
</dbReference>
<evidence type="ECO:0000313" key="6">
    <source>
        <dbReference type="EMBL" id="TQM73510.1"/>
    </source>
</evidence>
<gene>
    <name evidence="6" type="ORF">FHX40_0153</name>
</gene>
<comment type="caution">
    <text evidence="6">The sequence shown here is derived from an EMBL/GenBank/DDBJ whole genome shotgun (WGS) entry which is preliminary data.</text>
</comment>
<evidence type="ECO:0000256" key="1">
    <source>
        <dbReference type="ARBA" id="ARBA00022448"/>
    </source>
</evidence>
<evidence type="ECO:0000256" key="3">
    <source>
        <dbReference type="ARBA" id="ARBA00022840"/>
    </source>
</evidence>
<name>A0A543ISG0_9ACTN</name>
<keyword evidence="3 6" id="KW-0067">ATP-binding</keyword>
<dbReference type="Proteomes" id="UP000319213">
    <property type="component" value="Unassembled WGS sequence"/>
</dbReference>
<evidence type="ECO:0000313" key="7">
    <source>
        <dbReference type="Proteomes" id="UP000319213"/>
    </source>
</evidence>
<sequence>MQQPAPGGRPEKDRSGAGSGAAISIRGVGKEYVGDGGRVRALLPTDLEIRPGEFVVLLGPSGCGKTTLLRMLGGLITPTEGSIVIGDRPLFAEGDTEPSRDALGSLGFVFQQATLLPWRRIWKNIALPLEVKRVSRKERRRRAAELAEMVGLAAFLDHYPRALSGGMQQRVAIARALIHNPSILLMDEPFGALDAMTRDRMNVMLQELWLETGKTVVLVTHSISEAVYLADRIVLLSQRPGRIQDIVEVDFPRPRPLEITKAPRFGEIAHHLREQLGEA</sequence>
<dbReference type="InterPro" id="IPR003593">
    <property type="entry name" value="AAA+_ATPase"/>
</dbReference>
<dbReference type="PROSITE" id="PS50893">
    <property type="entry name" value="ABC_TRANSPORTER_2"/>
    <property type="match status" value="1"/>
</dbReference>
<keyword evidence="2" id="KW-0547">Nucleotide-binding</keyword>
<dbReference type="PANTHER" id="PTHR42788:SF13">
    <property type="entry name" value="ALIPHATIC SULFONATES IMPORT ATP-BINDING PROTEIN SSUB"/>
    <property type="match status" value="1"/>
</dbReference>
<accession>A0A543ISG0</accession>
<dbReference type="PANTHER" id="PTHR42788">
    <property type="entry name" value="TAURINE IMPORT ATP-BINDING PROTEIN-RELATED"/>
    <property type="match status" value="1"/>
</dbReference>
<protein>
    <submittedName>
        <fullName evidence="6">NitT/TauT family transport system ATP-binding protein</fullName>
    </submittedName>
</protein>
<keyword evidence="7" id="KW-1185">Reference proteome</keyword>
<dbReference type="CDD" id="cd03293">
    <property type="entry name" value="ABC_NrtD_SsuB_transporters"/>
    <property type="match status" value="1"/>
</dbReference>
<dbReference type="GO" id="GO:0016887">
    <property type="term" value="F:ATP hydrolysis activity"/>
    <property type="evidence" value="ECO:0007669"/>
    <property type="project" value="InterPro"/>
</dbReference>
<proteinExistence type="predicted"/>
<evidence type="ECO:0000259" key="5">
    <source>
        <dbReference type="PROSITE" id="PS50893"/>
    </source>
</evidence>
<dbReference type="GO" id="GO:0005524">
    <property type="term" value="F:ATP binding"/>
    <property type="evidence" value="ECO:0007669"/>
    <property type="project" value="UniProtKB-KW"/>
</dbReference>
<evidence type="ECO:0000256" key="2">
    <source>
        <dbReference type="ARBA" id="ARBA00022741"/>
    </source>
</evidence>
<feature type="region of interest" description="Disordered" evidence="4">
    <location>
        <begin position="1"/>
        <end position="21"/>
    </location>
</feature>
<dbReference type="InterPro" id="IPR017871">
    <property type="entry name" value="ABC_transporter-like_CS"/>
</dbReference>
<dbReference type="InterPro" id="IPR050166">
    <property type="entry name" value="ABC_transporter_ATP-bind"/>
</dbReference>
<dbReference type="AlphaFoldDB" id="A0A543ISG0"/>
<reference evidence="6 7" key="1">
    <citation type="submission" date="2019-06" db="EMBL/GenBank/DDBJ databases">
        <title>Sequencing the genomes of 1000 actinobacteria strains.</title>
        <authorList>
            <person name="Klenk H.-P."/>
        </authorList>
    </citation>
    <scope>NUCLEOTIDE SEQUENCE [LARGE SCALE GENOMIC DNA]</scope>
    <source>
        <strain evidence="6 7">DSM 43186</strain>
    </source>
</reference>
<dbReference type="SMART" id="SM00382">
    <property type="entry name" value="AAA"/>
    <property type="match status" value="1"/>
</dbReference>
<dbReference type="OrthoDB" id="4310860at2"/>
<dbReference type="InterPro" id="IPR003439">
    <property type="entry name" value="ABC_transporter-like_ATP-bd"/>
</dbReference>
<dbReference type="PROSITE" id="PS00211">
    <property type="entry name" value="ABC_TRANSPORTER_1"/>
    <property type="match status" value="1"/>
</dbReference>
<feature type="domain" description="ABC transporter" evidence="5">
    <location>
        <begin position="23"/>
        <end position="263"/>
    </location>
</feature>
<organism evidence="6 7">
    <name type="scientific">Thermopolyspora flexuosa</name>
    <dbReference type="NCBI Taxonomy" id="103836"/>
    <lineage>
        <taxon>Bacteria</taxon>
        <taxon>Bacillati</taxon>
        <taxon>Actinomycetota</taxon>
        <taxon>Actinomycetes</taxon>
        <taxon>Streptosporangiales</taxon>
        <taxon>Streptosporangiaceae</taxon>
        <taxon>Thermopolyspora</taxon>
    </lineage>
</organism>
<dbReference type="InterPro" id="IPR027417">
    <property type="entry name" value="P-loop_NTPase"/>
</dbReference>
<dbReference type="SUPFAM" id="SSF52540">
    <property type="entry name" value="P-loop containing nucleoside triphosphate hydrolases"/>
    <property type="match status" value="1"/>
</dbReference>